<evidence type="ECO:0000313" key="3">
    <source>
        <dbReference type="Proteomes" id="UP001151760"/>
    </source>
</evidence>
<dbReference type="EMBL" id="BQNB010009494">
    <property type="protein sequence ID" value="GJS64318.1"/>
    <property type="molecule type" value="Genomic_DNA"/>
</dbReference>
<gene>
    <name evidence="2" type="ORF">Tco_0678882</name>
</gene>
<protein>
    <submittedName>
        <fullName evidence="2">Uncharacterized protein</fullName>
    </submittedName>
</protein>
<keyword evidence="3" id="KW-1185">Reference proteome</keyword>
<dbReference type="Proteomes" id="UP001151760">
    <property type="component" value="Unassembled WGS sequence"/>
</dbReference>
<evidence type="ECO:0000313" key="2">
    <source>
        <dbReference type="EMBL" id="GJS64318.1"/>
    </source>
</evidence>
<proteinExistence type="predicted"/>
<name>A0ABQ4XGA4_9ASTR</name>
<feature type="compositionally biased region" description="Polar residues" evidence="1">
    <location>
        <begin position="275"/>
        <end position="287"/>
    </location>
</feature>
<sequence length="307" mass="33111">MSAVQRLLAGALLNAEVRGEAIPTLPFVISSVSTTPEREGGDHTDSVAGTNLRTINAPQRFVISSDSSHHSGDNIAEAEVDSLVRSSVPIMTVVTTVTSTVDPASTAKEKTAAPSLFVAGSSSSGGTEPITGGFSDLTGSDFLVGGIHTVIDPDTDIQKVYVFASIRRMEHDQLFTKFNVRAARQMSLSAEYNIREKRRLKSVVEERAELLKVRSEDQVVLGETTLSFALSVSHSRVERIRANIATEQSALLGVWTPFSIPPITVDDYEIVHANSQESSQGNVQGDTATVEFEKEDLDTTPEHDLLN</sequence>
<reference evidence="2" key="1">
    <citation type="journal article" date="2022" name="Int. J. Mol. Sci.">
        <title>Draft Genome of Tanacetum Coccineum: Genomic Comparison of Closely Related Tanacetum-Family Plants.</title>
        <authorList>
            <person name="Yamashiro T."/>
            <person name="Shiraishi A."/>
            <person name="Nakayama K."/>
            <person name="Satake H."/>
        </authorList>
    </citation>
    <scope>NUCLEOTIDE SEQUENCE</scope>
</reference>
<accession>A0ABQ4XGA4</accession>
<comment type="caution">
    <text evidence="2">The sequence shown here is derived from an EMBL/GenBank/DDBJ whole genome shotgun (WGS) entry which is preliminary data.</text>
</comment>
<reference evidence="2" key="2">
    <citation type="submission" date="2022-01" db="EMBL/GenBank/DDBJ databases">
        <authorList>
            <person name="Yamashiro T."/>
            <person name="Shiraishi A."/>
            <person name="Satake H."/>
            <person name="Nakayama K."/>
        </authorList>
    </citation>
    <scope>NUCLEOTIDE SEQUENCE</scope>
</reference>
<evidence type="ECO:0000256" key="1">
    <source>
        <dbReference type="SAM" id="MobiDB-lite"/>
    </source>
</evidence>
<organism evidence="2 3">
    <name type="scientific">Tanacetum coccineum</name>
    <dbReference type="NCBI Taxonomy" id="301880"/>
    <lineage>
        <taxon>Eukaryota</taxon>
        <taxon>Viridiplantae</taxon>
        <taxon>Streptophyta</taxon>
        <taxon>Embryophyta</taxon>
        <taxon>Tracheophyta</taxon>
        <taxon>Spermatophyta</taxon>
        <taxon>Magnoliopsida</taxon>
        <taxon>eudicotyledons</taxon>
        <taxon>Gunneridae</taxon>
        <taxon>Pentapetalae</taxon>
        <taxon>asterids</taxon>
        <taxon>campanulids</taxon>
        <taxon>Asterales</taxon>
        <taxon>Asteraceae</taxon>
        <taxon>Asteroideae</taxon>
        <taxon>Anthemideae</taxon>
        <taxon>Anthemidinae</taxon>
        <taxon>Tanacetum</taxon>
    </lineage>
</organism>
<feature type="region of interest" description="Disordered" evidence="1">
    <location>
        <begin position="275"/>
        <end position="307"/>
    </location>
</feature>